<keyword evidence="2" id="KW-0456">Lyase</keyword>
<comment type="caution">
    <text evidence="4">The sequence shown here is derived from an EMBL/GenBank/DDBJ whole genome shotgun (WGS) entry which is preliminary data.</text>
</comment>
<comment type="similarity">
    <text evidence="1">Belongs to the DSD1 family.</text>
</comment>
<dbReference type="InterPro" id="IPR029066">
    <property type="entry name" value="PLP-binding_barrel"/>
</dbReference>
<dbReference type="RefSeq" id="WP_119778167.1">
    <property type="nucleotide sequence ID" value="NZ_QYUK01000011.1"/>
</dbReference>
<proteinExistence type="inferred from homology"/>
<dbReference type="PANTHER" id="PTHR28004:SF2">
    <property type="entry name" value="D-SERINE DEHYDRATASE"/>
    <property type="match status" value="1"/>
</dbReference>
<dbReference type="Gene3D" id="2.40.37.20">
    <property type="entry name" value="D-serine dehydratase-like domain"/>
    <property type="match status" value="1"/>
</dbReference>
<feature type="domain" description="D-serine dehydratase-like" evidence="3">
    <location>
        <begin position="272"/>
        <end position="357"/>
    </location>
</feature>
<dbReference type="AlphaFoldDB" id="A0A418WC84"/>
<dbReference type="GO" id="GO:0036088">
    <property type="term" value="P:D-serine catabolic process"/>
    <property type="evidence" value="ECO:0007669"/>
    <property type="project" value="TreeGrafter"/>
</dbReference>
<dbReference type="OrthoDB" id="9772497at2"/>
<dbReference type="Gene3D" id="3.20.20.10">
    <property type="entry name" value="Alanine racemase"/>
    <property type="match status" value="1"/>
</dbReference>
<dbReference type="Proteomes" id="UP000284605">
    <property type="component" value="Unassembled WGS sequence"/>
</dbReference>
<evidence type="ECO:0000259" key="3">
    <source>
        <dbReference type="SMART" id="SM01119"/>
    </source>
</evidence>
<evidence type="ECO:0000256" key="1">
    <source>
        <dbReference type="ARBA" id="ARBA00005323"/>
    </source>
</evidence>
<dbReference type="InterPro" id="IPR042208">
    <property type="entry name" value="D-ser_dehydrat-like_sf"/>
</dbReference>
<evidence type="ECO:0000313" key="5">
    <source>
        <dbReference type="Proteomes" id="UP000284605"/>
    </source>
</evidence>
<dbReference type="PANTHER" id="PTHR28004">
    <property type="entry name" value="ZGC:162816-RELATED"/>
    <property type="match status" value="1"/>
</dbReference>
<name>A0A418WC84_9PROT</name>
<dbReference type="EMBL" id="QYUK01000011">
    <property type="protein sequence ID" value="RJF87528.1"/>
    <property type="molecule type" value="Genomic_DNA"/>
</dbReference>
<dbReference type="GO" id="GO:0008721">
    <property type="term" value="F:D-serine ammonia-lyase activity"/>
    <property type="evidence" value="ECO:0007669"/>
    <property type="project" value="TreeGrafter"/>
</dbReference>
<evidence type="ECO:0000313" key="4">
    <source>
        <dbReference type="EMBL" id="RJF87528.1"/>
    </source>
</evidence>
<dbReference type="InterPro" id="IPR026956">
    <property type="entry name" value="D-ser_dehydrat-like_dom"/>
</dbReference>
<accession>A0A418WC84</accession>
<dbReference type="CDD" id="cd06819">
    <property type="entry name" value="PLPDE_III_LS_D-TA"/>
    <property type="match status" value="1"/>
</dbReference>
<dbReference type="SUPFAM" id="SSF51419">
    <property type="entry name" value="PLP-binding barrel"/>
    <property type="match status" value="1"/>
</dbReference>
<dbReference type="Pfam" id="PF14031">
    <property type="entry name" value="D-ser_dehydrat"/>
    <property type="match status" value="1"/>
</dbReference>
<sequence>MTHPNAHLIGQQGGRRALATPALVLDKAAFEANIAAMAAAAKASGLALRPHAKTHKCKSVAARQLAAGAVGLCVAKTGEAEALIDTPGLKSLLITSPVLGPSAPNRVAALASRIDELLVVADSDLGADALSRAAVATGVTLGVVVDVDPGIHRTGCAGPDATVALAQRVAGLPGLRFAGLQCYAGHAQHIEDYETRVVIGQMALADLAESAARLTALGLAPPILTGGGTGTFAIEAGLGVLTELQAGSYVFMDVEYDAVVLTQGGASPFQPALLVEARVISANTADFVTIDAGFKSFATDGPKPVVIGGAPAGSEYAFMGDEHGAIFAPLALGSTVTLQVPHCDPTVNLYDFIHVVDGDTLVDLWPIEARGRSY</sequence>
<evidence type="ECO:0000256" key="2">
    <source>
        <dbReference type="ARBA" id="ARBA00023239"/>
    </source>
</evidence>
<reference evidence="4 5" key="1">
    <citation type="submission" date="2018-09" db="EMBL/GenBank/DDBJ databases">
        <authorList>
            <person name="Zhu H."/>
        </authorList>
    </citation>
    <scope>NUCLEOTIDE SEQUENCE [LARGE SCALE GENOMIC DNA]</scope>
    <source>
        <strain evidence="4 5">K1W22B-8</strain>
    </source>
</reference>
<keyword evidence="5" id="KW-1185">Reference proteome</keyword>
<organism evidence="4 5">
    <name type="scientific">Oleomonas cavernae</name>
    <dbReference type="NCBI Taxonomy" id="2320859"/>
    <lineage>
        <taxon>Bacteria</taxon>
        <taxon>Pseudomonadati</taxon>
        <taxon>Pseudomonadota</taxon>
        <taxon>Alphaproteobacteria</taxon>
        <taxon>Acetobacterales</taxon>
        <taxon>Acetobacteraceae</taxon>
        <taxon>Oleomonas</taxon>
    </lineage>
</organism>
<dbReference type="InterPro" id="IPR051466">
    <property type="entry name" value="D-amino_acid_metab_enzyme"/>
</dbReference>
<gene>
    <name evidence="4" type="ORF">D3874_11270</name>
</gene>
<dbReference type="InterPro" id="IPR001608">
    <property type="entry name" value="Ala_racemase_N"/>
</dbReference>
<dbReference type="Pfam" id="PF01168">
    <property type="entry name" value="Ala_racemase_N"/>
    <property type="match status" value="1"/>
</dbReference>
<protein>
    <submittedName>
        <fullName evidence="4">DSD1 family PLP-dependent enzyme</fullName>
    </submittedName>
</protein>
<dbReference type="SMART" id="SM01119">
    <property type="entry name" value="D-ser_dehydrat"/>
    <property type="match status" value="1"/>
</dbReference>